<keyword evidence="4" id="KW-1134">Transmembrane beta strand</keyword>
<keyword evidence="7 10" id="KW-0472">Membrane</keyword>
<dbReference type="EMBL" id="JACHLP010000008">
    <property type="protein sequence ID" value="MBB4845285.1"/>
    <property type="molecule type" value="Genomic_DNA"/>
</dbReference>
<dbReference type="GO" id="GO:0015344">
    <property type="term" value="F:siderophore uptake transmembrane transporter activity"/>
    <property type="evidence" value="ECO:0007669"/>
    <property type="project" value="TreeGrafter"/>
</dbReference>
<keyword evidence="15" id="KW-1185">Reference proteome</keyword>
<comment type="caution">
    <text evidence="14">The sequence shown here is derived from an EMBL/GenBank/DDBJ whole genome shotgun (WGS) entry which is preliminary data.</text>
</comment>
<evidence type="ECO:0000256" key="9">
    <source>
        <dbReference type="ARBA" id="ARBA00023237"/>
    </source>
</evidence>
<evidence type="ECO:0000256" key="3">
    <source>
        <dbReference type="ARBA" id="ARBA00022448"/>
    </source>
</evidence>
<comment type="similarity">
    <text evidence="2 10">Belongs to the TonB-dependent receptor family.</text>
</comment>
<dbReference type="Gene3D" id="2.170.130.10">
    <property type="entry name" value="TonB-dependent receptor, plug domain"/>
    <property type="match status" value="1"/>
</dbReference>
<keyword evidence="8 14" id="KW-0675">Receptor</keyword>
<dbReference type="PANTHER" id="PTHR30069:SF41">
    <property type="entry name" value="HEME_HEMOPEXIN UTILIZATION PROTEIN C"/>
    <property type="match status" value="1"/>
</dbReference>
<dbReference type="SUPFAM" id="SSF56935">
    <property type="entry name" value="Porins"/>
    <property type="match status" value="1"/>
</dbReference>
<dbReference type="Gene3D" id="2.40.170.20">
    <property type="entry name" value="TonB-dependent receptor, beta-barrel domain"/>
    <property type="match status" value="2"/>
</dbReference>
<feature type="chain" id="PRO_5032916347" evidence="11">
    <location>
        <begin position="25"/>
        <end position="1064"/>
    </location>
</feature>
<dbReference type="InterPro" id="IPR039426">
    <property type="entry name" value="TonB-dep_rcpt-like"/>
</dbReference>
<evidence type="ECO:0000313" key="14">
    <source>
        <dbReference type="EMBL" id="MBB4845285.1"/>
    </source>
</evidence>
<protein>
    <submittedName>
        <fullName evidence="14">Hemoglobin/transferrin/lactoferrin receptor protein</fullName>
    </submittedName>
</protein>
<evidence type="ECO:0000256" key="10">
    <source>
        <dbReference type="RuleBase" id="RU003357"/>
    </source>
</evidence>
<accession>A0A840LE81</accession>
<keyword evidence="3" id="KW-0813">Transport</keyword>
<keyword evidence="11" id="KW-0732">Signal</keyword>
<dbReference type="Pfam" id="PF07715">
    <property type="entry name" value="Plug"/>
    <property type="match status" value="1"/>
</dbReference>
<evidence type="ECO:0000256" key="4">
    <source>
        <dbReference type="ARBA" id="ARBA00022452"/>
    </source>
</evidence>
<dbReference type="RefSeq" id="WP_184303058.1">
    <property type="nucleotide sequence ID" value="NZ_JACHLP010000008.1"/>
</dbReference>
<evidence type="ECO:0000256" key="6">
    <source>
        <dbReference type="ARBA" id="ARBA00023077"/>
    </source>
</evidence>
<dbReference type="AlphaFoldDB" id="A0A840LE81"/>
<sequence length="1064" mass="117216">MPFTPKKLALLMSSLYVLCPVASAQVVEPPQRADKEQAVKDSKIELPVVVGVGKVDKDADGHKKVYDANVTTLYMGREDLGRVQATNAADVLKGMNGVYSMDARNGTSITPNVRGLSGEGRVPLTVDGTEQSTNVWLQVYGAGNRNYVDPAMFRSIMVEKGPSLSAGVKSGVGGAINVRTLEAADIIPAGERLGIEFRAGLAGNSIKPQADANAYFGQDYRSIPGAVLGMDNNVNIPQPVPRTKGGGDILGLADHSEMISVAARNQLTDLLFSYSQRSKGNYFAGRRGTEDYTHNDAFAKDTAAYYPNLTKLYHAGNEVLSSSSSSKTWLLKNNWQLPHENKLGWSVMRSDLGFAETSPGQAVVMLGMAEALAAQGSNEQLVGEFPRSDLRLDTYRITHEWKPKGSRWIDLQSNLWMTKTDGVRHQSGGGVYYIKKSPELDAYSRHLADWNACIKGPDWANGLPSGAPAFSCYTDEKLNPHLGATQPVEPAHDGRIFAGSSQWTRHDRKGFDFRNLMRLSERLQLTVGGAFQRERLDERVADVQLSGGMGPGGAMFHYGTTHYGPRSGTRSESSGMFNFEWAPKSWLALSAGARYNRYSAFDEGLAERRRNKVASAQALKRKVGVTLEYGTLWSEEEMNALRKHVELSKEAQNKLTPEDYRAWHEDGITTPNMAAYEEIAAAWRKWLAGREGFLGRTGAHYWKNTAFVPMANGKLVASQSPFAGDAIDLKQTVRNAQGLEGEFGVTVPNELATTSRGKAVYEEVAEDQAWAAPRKQSGHAWSPVISATASLTPHGKVFMRHAQMTRFPSIFEVASTSVGLDGVGALSVAGASKPERSINWELGYAHDLTQFFPGIALADVRLSYYNTVIKDFIERDGTLSVIQFDEKKVSGIELQSNLDSGGFFGSLGATYRLKQELCDADYAYGMDVYYKRMPTCMSGGFADMLTATSLQPRYSINTELGARVFNDRLVFGLRSVYHAKAENPQLNALLNTYGKELWTENSMRQMYWHSVLLHDFFLQLDVHKRLDLNLKLSNLADRYYLDPMSKIPVPGPGRTLSIGLNLRY</sequence>
<comment type="subcellular location">
    <subcellularLocation>
        <location evidence="1">Cell outer membrane</location>
        <topology evidence="1">Multi-pass membrane protein</topology>
    </subcellularLocation>
</comment>
<keyword evidence="5" id="KW-0812">Transmembrane</keyword>
<reference evidence="14 15" key="1">
    <citation type="submission" date="2020-08" db="EMBL/GenBank/DDBJ databases">
        <title>Functional genomics of gut bacteria from endangered species of beetles.</title>
        <authorList>
            <person name="Carlos-Shanley C."/>
        </authorList>
    </citation>
    <scope>NUCLEOTIDE SEQUENCE [LARGE SCALE GENOMIC DNA]</scope>
    <source>
        <strain evidence="14 15">S00239</strain>
    </source>
</reference>
<evidence type="ECO:0000256" key="11">
    <source>
        <dbReference type="SAM" id="SignalP"/>
    </source>
</evidence>
<dbReference type="PANTHER" id="PTHR30069">
    <property type="entry name" value="TONB-DEPENDENT OUTER MEMBRANE RECEPTOR"/>
    <property type="match status" value="1"/>
</dbReference>
<feature type="domain" description="TonB-dependent receptor plug" evidence="13">
    <location>
        <begin position="70"/>
        <end position="174"/>
    </location>
</feature>
<name>A0A840LE81_9BURK</name>
<evidence type="ECO:0000256" key="7">
    <source>
        <dbReference type="ARBA" id="ARBA00023136"/>
    </source>
</evidence>
<organism evidence="14 15">
    <name type="scientific">Roseateles oligotrophus</name>
    <dbReference type="NCBI Taxonomy" id="1769250"/>
    <lineage>
        <taxon>Bacteria</taxon>
        <taxon>Pseudomonadati</taxon>
        <taxon>Pseudomonadota</taxon>
        <taxon>Betaproteobacteria</taxon>
        <taxon>Burkholderiales</taxon>
        <taxon>Sphaerotilaceae</taxon>
        <taxon>Roseateles</taxon>
    </lineage>
</organism>
<feature type="signal peptide" evidence="11">
    <location>
        <begin position="1"/>
        <end position="24"/>
    </location>
</feature>
<evidence type="ECO:0000259" key="13">
    <source>
        <dbReference type="Pfam" id="PF07715"/>
    </source>
</evidence>
<keyword evidence="6 10" id="KW-0798">TonB box</keyword>
<proteinExistence type="inferred from homology"/>
<evidence type="ECO:0000256" key="2">
    <source>
        <dbReference type="ARBA" id="ARBA00009810"/>
    </source>
</evidence>
<evidence type="ECO:0000256" key="1">
    <source>
        <dbReference type="ARBA" id="ARBA00004571"/>
    </source>
</evidence>
<feature type="domain" description="TonB-dependent receptor-like beta-barrel" evidence="12">
    <location>
        <begin position="772"/>
        <end position="1035"/>
    </location>
</feature>
<evidence type="ECO:0000256" key="5">
    <source>
        <dbReference type="ARBA" id="ARBA00022692"/>
    </source>
</evidence>
<evidence type="ECO:0000259" key="12">
    <source>
        <dbReference type="Pfam" id="PF00593"/>
    </source>
</evidence>
<dbReference type="InterPro" id="IPR012910">
    <property type="entry name" value="Plug_dom"/>
</dbReference>
<evidence type="ECO:0000313" key="15">
    <source>
        <dbReference type="Proteomes" id="UP000562027"/>
    </source>
</evidence>
<dbReference type="Proteomes" id="UP000562027">
    <property type="component" value="Unassembled WGS sequence"/>
</dbReference>
<evidence type="ECO:0000256" key="8">
    <source>
        <dbReference type="ARBA" id="ARBA00023170"/>
    </source>
</evidence>
<gene>
    <name evidence="14" type="ORF">HNP55_003832</name>
</gene>
<dbReference type="GO" id="GO:0009279">
    <property type="term" value="C:cell outer membrane"/>
    <property type="evidence" value="ECO:0007669"/>
    <property type="project" value="UniProtKB-SubCell"/>
</dbReference>
<dbReference type="InterPro" id="IPR000531">
    <property type="entry name" value="Beta-barrel_TonB"/>
</dbReference>
<dbReference type="GO" id="GO:0044718">
    <property type="term" value="P:siderophore transmembrane transport"/>
    <property type="evidence" value="ECO:0007669"/>
    <property type="project" value="TreeGrafter"/>
</dbReference>
<dbReference type="InterPro" id="IPR036942">
    <property type="entry name" value="Beta-barrel_TonB_sf"/>
</dbReference>
<keyword evidence="9" id="KW-0998">Cell outer membrane</keyword>
<dbReference type="InterPro" id="IPR037066">
    <property type="entry name" value="Plug_dom_sf"/>
</dbReference>
<dbReference type="Pfam" id="PF00593">
    <property type="entry name" value="TonB_dep_Rec_b-barrel"/>
    <property type="match status" value="1"/>
</dbReference>